<feature type="domain" description="Glycosyl hydrolase family 92 N-terminal" evidence="3">
    <location>
        <begin position="36"/>
        <end position="297"/>
    </location>
</feature>
<evidence type="ECO:0000256" key="1">
    <source>
        <dbReference type="SAM" id="SignalP"/>
    </source>
</evidence>
<dbReference type="EMBL" id="QENQ01000001">
    <property type="protein sequence ID" value="PVX30366.1"/>
    <property type="molecule type" value="Genomic_DNA"/>
</dbReference>
<dbReference type="PANTHER" id="PTHR12143">
    <property type="entry name" value="PEPTIDE N-GLYCANASE PNGASE -RELATED"/>
    <property type="match status" value="1"/>
</dbReference>
<evidence type="ECO:0000259" key="2">
    <source>
        <dbReference type="Pfam" id="PF07971"/>
    </source>
</evidence>
<dbReference type="Pfam" id="PF17678">
    <property type="entry name" value="Glyco_hydro_92N"/>
    <property type="match status" value="1"/>
</dbReference>
<sequence length="769" mass="84393">MRLFRPALLPLALTLVSTSPPPRAALGQQDEPAAKVDPFVGVDGGGVAGGNTVPGAGVPFGFVSFSPDTTNGDTNGYDSHSPIQGFSYTHVSGTGGSAKYGNFRVTPISGALRIHHLHFDRRDEAASPGYYRVGLANRDGGVTQVELTASRLAGFQRLTFPVGADGHVVLDASSVIAMRGAGQRTRNARVQLIDNRHMAGEVTVEGGWNPVPYTLYFYAEFDRPASAFGAWKARQGAMETFHGPGTWEGGNQTKAPADRQGLMIEYDTRMEFANRLGTYFTFDTSTARQVRMKLGVSFLGIEKARANLAAELPDWDFDAAVTRARAAWDAALAKINVTGGTDEQQRIFYTALYRAHTMPHDLSGENVWWRSSEPHYEDFYTLWDTFRTVHPLLTLIQPQRQREMIRSLIDTYTHTGWMPDARIAGGNGMTQGGSNGDVLIADAVVKGIGGFDAALAYQAIRKNGEVESDQPLLQGRVLRDYLARGYVSLEQPRSASRTLEYAYDDFAIGAVASQLGKAADAARYRARSANWKNLWDGRLGCIRPRYADGSWIENYSCTDEYPDRSTPWWEAPFYEGNALQYSTYIPHDIAGLIEKTGGNTGFTAWLDRLFEGHYSQGNEPDLLAPFLYIHAGRPDRTADILRDLMAKHYKLSRTGLPGNDDAGAMSSWYVWNAMGLYPNAGQPYYYIGTPLFTRSRIALENGKSFTVEAPSASSANRYVTAARLNGKPIDRAWISHAELAAGGVLTLEMGATPGAWATRFTAPPDGYRR</sequence>
<evidence type="ECO:0000259" key="3">
    <source>
        <dbReference type="Pfam" id="PF17678"/>
    </source>
</evidence>
<dbReference type="GO" id="GO:0000224">
    <property type="term" value="F:peptide-N4-(N-acetyl-beta-glucosaminyl)asparagine amidase activity"/>
    <property type="evidence" value="ECO:0007669"/>
    <property type="project" value="TreeGrafter"/>
</dbReference>
<dbReference type="GO" id="GO:0005829">
    <property type="term" value="C:cytosol"/>
    <property type="evidence" value="ECO:0007669"/>
    <property type="project" value="TreeGrafter"/>
</dbReference>
<dbReference type="Gene3D" id="3.30.2080.10">
    <property type="entry name" value="GH92 mannosidase domain"/>
    <property type="match status" value="1"/>
</dbReference>
<dbReference type="GO" id="GO:0005975">
    <property type="term" value="P:carbohydrate metabolic process"/>
    <property type="evidence" value="ECO:0007669"/>
    <property type="project" value="InterPro"/>
</dbReference>
<feature type="chain" id="PRO_5015624427" evidence="1">
    <location>
        <begin position="25"/>
        <end position="769"/>
    </location>
</feature>
<dbReference type="NCBIfam" id="TIGR01180">
    <property type="entry name" value="aman2_put"/>
    <property type="match status" value="1"/>
</dbReference>
<evidence type="ECO:0000313" key="5">
    <source>
        <dbReference type="Proteomes" id="UP000245890"/>
    </source>
</evidence>
<dbReference type="GO" id="GO:0030246">
    <property type="term" value="F:carbohydrate binding"/>
    <property type="evidence" value="ECO:0007669"/>
    <property type="project" value="InterPro"/>
</dbReference>
<organism evidence="4 5">
    <name type="scientific">Sphingomonas pokkalii</name>
    <dbReference type="NCBI Taxonomy" id="2175090"/>
    <lineage>
        <taxon>Bacteria</taxon>
        <taxon>Pseudomonadati</taxon>
        <taxon>Pseudomonadota</taxon>
        <taxon>Alphaproteobacteria</taxon>
        <taxon>Sphingomonadales</taxon>
        <taxon>Sphingomonadaceae</taxon>
        <taxon>Sphingomonas</taxon>
    </lineage>
</organism>
<dbReference type="Pfam" id="PF07971">
    <property type="entry name" value="Glyco_hydro_92"/>
    <property type="match status" value="1"/>
</dbReference>
<dbReference type="InterPro" id="IPR008928">
    <property type="entry name" value="6-hairpin_glycosidase_sf"/>
</dbReference>
<keyword evidence="1" id="KW-0732">Signal</keyword>
<accession>A0A2U0SG71</accession>
<gene>
    <name evidence="4" type="ORF">DD559_14300</name>
</gene>
<dbReference type="PANTHER" id="PTHR12143:SF43">
    <property type="entry name" value="PUTATIVE-RELATED"/>
    <property type="match status" value="1"/>
</dbReference>
<dbReference type="InterPro" id="IPR005887">
    <property type="entry name" value="GH92_a_mannosidase_put"/>
</dbReference>
<dbReference type="InterPro" id="IPR041371">
    <property type="entry name" value="GH92_N"/>
</dbReference>
<dbReference type="Gene3D" id="1.20.1610.10">
    <property type="entry name" value="alpha-1,2-mannosidases domains"/>
    <property type="match status" value="1"/>
</dbReference>
<dbReference type="SUPFAM" id="SSF48208">
    <property type="entry name" value="Six-hairpin glycosidases"/>
    <property type="match status" value="1"/>
</dbReference>
<dbReference type="AlphaFoldDB" id="A0A2U0SG71"/>
<dbReference type="Proteomes" id="UP000245890">
    <property type="component" value="Unassembled WGS sequence"/>
</dbReference>
<name>A0A2U0SG71_9SPHN</name>
<protein>
    <submittedName>
        <fullName evidence="4">Alpha-mannosidase</fullName>
    </submittedName>
</protein>
<dbReference type="Gene3D" id="2.70.98.10">
    <property type="match status" value="1"/>
</dbReference>
<evidence type="ECO:0000313" key="4">
    <source>
        <dbReference type="EMBL" id="PVX30366.1"/>
    </source>
</evidence>
<dbReference type="GO" id="GO:0006516">
    <property type="term" value="P:glycoprotein catabolic process"/>
    <property type="evidence" value="ECO:0007669"/>
    <property type="project" value="TreeGrafter"/>
</dbReference>
<comment type="caution">
    <text evidence="4">The sequence shown here is derived from an EMBL/GenBank/DDBJ whole genome shotgun (WGS) entry which is preliminary data.</text>
</comment>
<dbReference type="RefSeq" id="WP_116469778.1">
    <property type="nucleotide sequence ID" value="NZ_QENQ01000001.1"/>
</dbReference>
<feature type="domain" description="Glycosyl hydrolase family 92" evidence="2">
    <location>
        <begin position="303"/>
        <end position="750"/>
    </location>
</feature>
<dbReference type="FunFam" id="3.30.2080.10:FF:000001">
    <property type="entry name" value="Alpha-1,2-mannosidase subfamily"/>
    <property type="match status" value="1"/>
</dbReference>
<dbReference type="InterPro" id="IPR012939">
    <property type="entry name" value="Glyco_hydro_92"/>
</dbReference>
<dbReference type="OrthoDB" id="9804511at2"/>
<keyword evidence="5" id="KW-1185">Reference proteome</keyword>
<dbReference type="Gene3D" id="1.20.1050.60">
    <property type="entry name" value="alpha-1,2-mannosidase"/>
    <property type="match status" value="1"/>
</dbReference>
<reference evidence="4 5" key="1">
    <citation type="submission" date="2018-05" db="EMBL/GenBank/DDBJ databases">
        <title>Description of Sphingomonas pokkalii sp nov, isolated from the rhizosphere of saline tolerant pokkali rice and its draft genome analysis.</title>
        <authorList>
            <person name="Menon R."/>
            <person name="Kumari S."/>
            <person name="Rameshkumar N."/>
        </authorList>
    </citation>
    <scope>NUCLEOTIDE SEQUENCE [LARGE SCALE GENOMIC DNA]</scope>
    <source>
        <strain evidence="4 5">L3B27</strain>
    </source>
</reference>
<proteinExistence type="predicted"/>
<dbReference type="InterPro" id="IPR014718">
    <property type="entry name" value="GH-type_carb-bd"/>
</dbReference>
<feature type="signal peptide" evidence="1">
    <location>
        <begin position="1"/>
        <end position="24"/>
    </location>
</feature>
<dbReference type="InterPro" id="IPR050883">
    <property type="entry name" value="PNGase"/>
</dbReference>